<dbReference type="InterPro" id="IPR029063">
    <property type="entry name" value="SAM-dependent_MTases_sf"/>
</dbReference>
<dbReference type="AlphaFoldDB" id="A0A4S4CET4"/>
<dbReference type="Pfam" id="PF08241">
    <property type="entry name" value="Methyltransf_11"/>
    <property type="match status" value="1"/>
</dbReference>
<dbReference type="OrthoDB" id="9804312at2"/>
<proteinExistence type="predicted"/>
<dbReference type="Gene3D" id="3.40.50.150">
    <property type="entry name" value="Vaccinia Virus protein VP39"/>
    <property type="match status" value="1"/>
</dbReference>
<dbReference type="GO" id="GO:0032259">
    <property type="term" value="P:methylation"/>
    <property type="evidence" value="ECO:0007669"/>
    <property type="project" value="UniProtKB-KW"/>
</dbReference>
<dbReference type="Proteomes" id="UP000310636">
    <property type="component" value="Unassembled WGS sequence"/>
</dbReference>
<protein>
    <submittedName>
        <fullName evidence="2">Class I SAM-dependent methyltransferase</fullName>
    </submittedName>
</protein>
<keyword evidence="2" id="KW-0808">Transferase</keyword>
<dbReference type="CDD" id="cd02440">
    <property type="entry name" value="AdoMet_MTases"/>
    <property type="match status" value="1"/>
</dbReference>
<dbReference type="InterPro" id="IPR050508">
    <property type="entry name" value="Methyltransf_Superfamily"/>
</dbReference>
<evidence type="ECO:0000313" key="2">
    <source>
        <dbReference type="EMBL" id="THF84525.1"/>
    </source>
</evidence>
<comment type="caution">
    <text evidence="2">The sequence shown here is derived from an EMBL/GenBank/DDBJ whole genome shotgun (WGS) entry which is preliminary data.</text>
</comment>
<dbReference type="EMBL" id="SSOB01000001">
    <property type="protein sequence ID" value="THF84525.1"/>
    <property type="molecule type" value="Genomic_DNA"/>
</dbReference>
<gene>
    <name evidence="2" type="ORF">E6C55_00650</name>
</gene>
<dbReference type="GO" id="GO:0008757">
    <property type="term" value="F:S-adenosylmethionine-dependent methyltransferase activity"/>
    <property type="evidence" value="ECO:0007669"/>
    <property type="project" value="InterPro"/>
</dbReference>
<name>A0A4S4CET4_9BACL</name>
<evidence type="ECO:0000259" key="1">
    <source>
        <dbReference type="Pfam" id="PF08241"/>
    </source>
</evidence>
<dbReference type="SUPFAM" id="SSF53335">
    <property type="entry name" value="S-adenosyl-L-methionine-dependent methyltransferases"/>
    <property type="match status" value="1"/>
</dbReference>
<dbReference type="PANTHER" id="PTHR42912">
    <property type="entry name" value="METHYLTRANSFERASE"/>
    <property type="match status" value="1"/>
</dbReference>
<accession>A0A4S4CET4</accession>
<dbReference type="InterPro" id="IPR013216">
    <property type="entry name" value="Methyltransf_11"/>
</dbReference>
<organism evidence="2 3">
    <name type="scientific">Cohnella fermenti</name>
    <dbReference type="NCBI Taxonomy" id="2565925"/>
    <lineage>
        <taxon>Bacteria</taxon>
        <taxon>Bacillati</taxon>
        <taxon>Bacillota</taxon>
        <taxon>Bacilli</taxon>
        <taxon>Bacillales</taxon>
        <taxon>Paenibacillaceae</taxon>
        <taxon>Cohnella</taxon>
    </lineage>
</organism>
<feature type="domain" description="Methyltransferase type 11" evidence="1">
    <location>
        <begin position="60"/>
        <end position="151"/>
    </location>
</feature>
<keyword evidence="3" id="KW-1185">Reference proteome</keyword>
<sequence>MLLSGSRAGGTGVSEEKSSLKRAYNNFAEQRERTELESWKREERESFLVRLKEANARTLLEIGAGTGRDSLYFGDRGLDVTAIDLSEEMVRLCTEKGIRARLMDFYKLDVPDGAFDAVYALNCLLHVPKSKLDGVLLEIKRVLKPGGLFFCGLYGGADSEGTWENDVYEPKRFFAMYSDGRVIEAYGRQFELLDFHTVEMGQGSPHFQSLLLRK</sequence>
<reference evidence="2 3" key="1">
    <citation type="submission" date="2019-04" db="EMBL/GenBank/DDBJ databases">
        <title>Cohnella sp. nov. isolated from preserved vegetables.</title>
        <authorList>
            <person name="Lin S.-Y."/>
            <person name="Hung M.-H."/>
            <person name="Young C.-C."/>
        </authorList>
    </citation>
    <scope>NUCLEOTIDE SEQUENCE [LARGE SCALE GENOMIC DNA]</scope>
    <source>
        <strain evidence="2 3">CC-MHH1044</strain>
    </source>
</reference>
<keyword evidence="2" id="KW-0489">Methyltransferase</keyword>
<evidence type="ECO:0000313" key="3">
    <source>
        <dbReference type="Proteomes" id="UP000310636"/>
    </source>
</evidence>